<dbReference type="Pfam" id="PF04679">
    <property type="entry name" value="DNA_ligase_A_C"/>
    <property type="match status" value="1"/>
</dbReference>
<dbReference type="InterPro" id="IPR014145">
    <property type="entry name" value="LigD_pol_dom"/>
</dbReference>
<keyword evidence="3 23" id="KW-0436">Ligase</keyword>
<protein>
    <recommendedName>
        <fullName evidence="2">DNA ligase (ATP)</fullName>
        <ecNumber evidence="2">6.5.1.1</ecNumber>
    </recommendedName>
    <alternativeName>
        <fullName evidence="19">NHEJ DNA polymerase</fullName>
    </alternativeName>
</protein>
<keyword evidence="11" id="KW-0269">Exonuclease</keyword>
<dbReference type="Gene3D" id="3.30.1490.70">
    <property type="match status" value="1"/>
</dbReference>
<keyword evidence="14" id="KW-0238">DNA-binding</keyword>
<comment type="catalytic activity">
    <reaction evidence="20">
        <text>ATP + (deoxyribonucleotide)n-3'-hydroxyl + 5'-phospho-(deoxyribonucleotide)m = (deoxyribonucleotide)n+m + AMP + diphosphate.</text>
        <dbReference type="EC" id="6.5.1.1"/>
    </reaction>
</comment>
<feature type="region of interest" description="Disordered" evidence="21">
    <location>
        <begin position="569"/>
        <end position="596"/>
    </location>
</feature>
<dbReference type="GO" id="GO:0006281">
    <property type="term" value="P:DNA repair"/>
    <property type="evidence" value="ECO:0007669"/>
    <property type="project" value="UniProtKB-KW"/>
</dbReference>
<dbReference type="RefSeq" id="WP_186746377.1">
    <property type="nucleotide sequence ID" value="NZ_CP060394.1"/>
</dbReference>
<evidence type="ECO:0000313" key="23">
    <source>
        <dbReference type="EMBL" id="QNI34306.1"/>
    </source>
</evidence>
<dbReference type="AlphaFoldDB" id="A0A7G8BP36"/>
<evidence type="ECO:0000256" key="10">
    <source>
        <dbReference type="ARBA" id="ARBA00022801"/>
    </source>
</evidence>
<reference evidence="23 24" key="1">
    <citation type="submission" date="2020-08" db="EMBL/GenBank/DDBJ databases">
        <title>Edaphobacter telluris sp. nov. and Acidobacterium dinghuensis sp. nov., two acidobacteria isolated from forest soil.</title>
        <authorList>
            <person name="Fu J."/>
            <person name="Qiu L."/>
        </authorList>
    </citation>
    <scope>NUCLEOTIDE SEQUENCE [LARGE SCALE GENOMIC DNA]</scope>
    <source>
        <strain evidence="23">4Y35</strain>
    </source>
</reference>
<keyword evidence="8" id="KW-0547">Nucleotide-binding</keyword>
<keyword evidence="4" id="KW-0808">Transferase</keyword>
<dbReference type="GO" id="GO:0046872">
    <property type="term" value="F:metal ion binding"/>
    <property type="evidence" value="ECO:0007669"/>
    <property type="project" value="UniProtKB-KW"/>
</dbReference>
<dbReference type="InterPro" id="IPR033651">
    <property type="entry name" value="PaeLigD_Pol-like"/>
</dbReference>
<keyword evidence="12" id="KW-0067">ATP-binding</keyword>
<gene>
    <name evidence="23" type="primary">ligD</name>
    <name evidence="23" type="ORF">H7849_10660</name>
</gene>
<evidence type="ECO:0000256" key="5">
    <source>
        <dbReference type="ARBA" id="ARBA00022695"/>
    </source>
</evidence>
<dbReference type="NCBIfam" id="TIGR02777">
    <property type="entry name" value="LigD_PE_dom"/>
    <property type="match status" value="1"/>
</dbReference>
<accession>A0A7G8BP36</accession>
<evidence type="ECO:0000256" key="13">
    <source>
        <dbReference type="ARBA" id="ARBA00022932"/>
    </source>
</evidence>
<feature type="domain" description="ATP-dependent DNA ligase family profile" evidence="22">
    <location>
        <begin position="356"/>
        <end position="483"/>
    </location>
</feature>
<evidence type="ECO:0000256" key="16">
    <source>
        <dbReference type="ARBA" id="ARBA00023204"/>
    </source>
</evidence>
<dbReference type="Pfam" id="PF13298">
    <property type="entry name" value="LigD_N"/>
    <property type="match status" value="1"/>
</dbReference>
<evidence type="ECO:0000256" key="20">
    <source>
        <dbReference type="ARBA" id="ARBA00034003"/>
    </source>
</evidence>
<dbReference type="PROSITE" id="PS50160">
    <property type="entry name" value="DNA_LIGASE_A3"/>
    <property type="match status" value="1"/>
</dbReference>
<keyword evidence="10" id="KW-0378">Hydrolase</keyword>
<dbReference type="EMBL" id="CP060394">
    <property type="protein sequence ID" value="QNI34306.1"/>
    <property type="molecule type" value="Genomic_DNA"/>
</dbReference>
<comment type="cofactor">
    <cofactor evidence="1">
        <name>Mn(2+)</name>
        <dbReference type="ChEBI" id="CHEBI:29035"/>
    </cofactor>
</comment>
<dbReference type="Pfam" id="PF21686">
    <property type="entry name" value="LigD_Prim-Pol"/>
    <property type="match status" value="1"/>
</dbReference>
<dbReference type="NCBIfam" id="TIGR02778">
    <property type="entry name" value="ligD_pol"/>
    <property type="match status" value="1"/>
</dbReference>
<evidence type="ECO:0000256" key="18">
    <source>
        <dbReference type="ARBA" id="ARBA00023268"/>
    </source>
</evidence>
<dbReference type="NCBIfam" id="TIGR02779">
    <property type="entry name" value="NHEJ_ligase_lig"/>
    <property type="match status" value="1"/>
</dbReference>
<dbReference type="GO" id="GO:0003887">
    <property type="term" value="F:DNA-directed DNA polymerase activity"/>
    <property type="evidence" value="ECO:0007669"/>
    <property type="project" value="UniProtKB-KW"/>
</dbReference>
<dbReference type="PANTHER" id="PTHR42705">
    <property type="entry name" value="BIFUNCTIONAL NON-HOMOLOGOUS END JOINING PROTEIN LIGD"/>
    <property type="match status" value="1"/>
</dbReference>
<evidence type="ECO:0000256" key="3">
    <source>
        <dbReference type="ARBA" id="ARBA00022598"/>
    </source>
</evidence>
<evidence type="ECO:0000256" key="19">
    <source>
        <dbReference type="ARBA" id="ARBA00029943"/>
    </source>
</evidence>
<dbReference type="InterPro" id="IPR014143">
    <property type="entry name" value="NHEJ_ligase_prk"/>
</dbReference>
<keyword evidence="17" id="KW-0464">Manganese</keyword>
<dbReference type="GO" id="GO:0003677">
    <property type="term" value="F:DNA binding"/>
    <property type="evidence" value="ECO:0007669"/>
    <property type="project" value="UniProtKB-KW"/>
</dbReference>
<evidence type="ECO:0000256" key="1">
    <source>
        <dbReference type="ARBA" id="ARBA00001936"/>
    </source>
</evidence>
<dbReference type="KEGG" id="adin:H7849_10660"/>
<dbReference type="GO" id="GO:0004527">
    <property type="term" value="F:exonuclease activity"/>
    <property type="evidence" value="ECO:0007669"/>
    <property type="project" value="UniProtKB-KW"/>
</dbReference>
<dbReference type="InterPro" id="IPR012340">
    <property type="entry name" value="NA-bd_OB-fold"/>
</dbReference>
<dbReference type="Gene3D" id="2.40.50.140">
    <property type="entry name" value="Nucleic acid-binding proteins"/>
    <property type="match status" value="1"/>
</dbReference>
<evidence type="ECO:0000256" key="4">
    <source>
        <dbReference type="ARBA" id="ARBA00022679"/>
    </source>
</evidence>
<evidence type="ECO:0000256" key="21">
    <source>
        <dbReference type="SAM" id="MobiDB-lite"/>
    </source>
</evidence>
<dbReference type="InterPro" id="IPR012310">
    <property type="entry name" value="DNA_ligase_ATP-dep_cent"/>
</dbReference>
<dbReference type="GO" id="GO:0006310">
    <property type="term" value="P:DNA recombination"/>
    <property type="evidence" value="ECO:0007669"/>
    <property type="project" value="UniProtKB-KW"/>
</dbReference>
<evidence type="ECO:0000256" key="14">
    <source>
        <dbReference type="ARBA" id="ARBA00023125"/>
    </source>
</evidence>
<dbReference type="Proteomes" id="UP000515312">
    <property type="component" value="Chromosome"/>
</dbReference>
<dbReference type="CDD" id="cd04862">
    <property type="entry name" value="PaeLigD_Pol_like"/>
    <property type="match status" value="1"/>
</dbReference>
<dbReference type="EC" id="6.5.1.1" evidence="2"/>
<evidence type="ECO:0000256" key="9">
    <source>
        <dbReference type="ARBA" id="ARBA00022763"/>
    </source>
</evidence>
<sequence length="900" mass="100627">MARKKAKQVSPSDAVDEQLARYRAMRDFSMTAEPSGSRQKGSESELPFVIQKHAATRLHYDFRLGWQGVLKSWAVAKGPSYYPGDKRLAVQVEDHPMEYGGFEGTIPKGQYGGGTVMVWDQGTWEPQGDADEGFRTGRLKFVLHGQKLKGKWTLVRMGGRAAREAKPNWLLIKEHDEYERGPEEQAITESKPDSVVTGRDIEAIGTQEDHVWQSKESKKRNLSRLAQKRLRFRERTTQVDAPDRSNVLNGIPEEKMPEFIPPHLAAQVSVPPDGEDWIHELKLDGYRIQLHVVEEEPGKRNVFIYTRGGLDWTHRMPDIAKAAAELPVKSALIDGEVVVLDPSGKTSFADLQAAFQEEKDAHLTYVAFDLLHLDGHNVRDLALDQRKAILEGLLGELGDDSILRFSAHIRARGEETFRNACKLGAEGIISKLASSKYSSGRSKTWLKAKCVHQQEFVIGGFTPPGDGADGVGSLLLGYYQDGKLMYAGRTGTGFTHASQKALRKQLDELQQSKASFAELTADARKDAVWVKPDLVAEVQFATWTGDHRVRQASFQGLREDKPAMEIRREEPIAMPKPSRTRKESSHNAPVEKTSSKATSVIGDMRLTHPEKILDDESNVTKKQLAEYYFEIADHLLPFIAGRPLSIVRCPEGCGKPCFFQKHVGQGVARGIDSVLVPNKKGEGSEEYITVSTQEGLVGLAQMGVLEIHPWGSRNDSLETPDQLIFDLDPDPAVEWKTLVEGAHEVRDVLKELKLVSFVKSTGGKGLHVVVPIEPKHEWADVKEFTRNVARILEANHPDRYLIKMTKSARKGRIFLDYLRNDRGSTAIASYSPRARKGVRVAIPLQWEELHKGNPIEYGVANFNTWKKRLKNDPWEDFWLTKQALSERAVTAAANLAESAG</sequence>
<evidence type="ECO:0000256" key="12">
    <source>
        <dbReference type="ARBA" id="ARBA00022840"/>
    </source>
</evidence>
<keyword evidence="9" id="KW-0227">DNA damage</keyword>
<keyword evidence="16" id="KW-0234">DNA repair</keyword>
<evidence type="ECO:0000256" key="17">
    <source>
        <dbReference type="ARBA" id="ARBA00023211"/>
    </source>
</evidence>
<evidence type="ECO:0000313" key="24">
    <source>
        <dbReference type="Proteomes" id="UP000515312"/>
    </source>
</evidence>
<dbReference type="NCBIfam" id="TIGR02776">
    <property type="entry name" value="NHEJ_ligase_prk"/>
    <property type="match status" value="1"/>
</dbReference>
<dbReference type="InterPro" id="IPR014144">
    <property type="entry name" value="LigD_PE_domain"/>
</dbReference>
<dbReference type="CDD" id="cd07906">
    <property type="entry name" value="Adenylation_DNA_ligase_LigD_LigC"/>
    <property type="match status" value="1"/>
</dbReference>
<evidence type="ECO:0000259" key="22">
    <source>
        <dbReference type="PROSITE" id="PS50160"/>
    </source>
</evidence>
<dbReference type="GO" id="GO:0003910">
    <property type="term" value="F:DNA ligase (ATP) activity"/>
    <property type="evidence" value="ECO:0007669"/>
    <property type="project" value="UniProtKB-EC"/>
</dbReference>
<keyword evidence="5" id="KW-0548">Nucleotidyltransferase</keyword>
<name>A0A7G8BP36_9BACT</name>
<keyword evidence="7" id="KW-0479">Metal-binding</keyword>
<dbReference type="SUPFAM" id="SSF56091">
    <property type="entry name" value="DNA ligase/mRNA capping enzyme, catalytic domain"/>
    <property type="match status" value="1"/>
</dbReference>
<proteinExistence type="predicted"/>
<dbReference type="InterPro" id="IPR052171">
    <property type="entry name" value="NHEJ_LigD"/>
</dbReference>
<keyword evidence="13" id="KW-0239">DNA-directed DNA polymerase</keyword>
<dbReference type="InterPro" id="IPR012309">
    <property type="entry name" value="DNA_ligase_ATP-dep_C"/>
</dbReference>
<dbReference type="Pfam" id="PF01068">
    <property type="entry name" value="DNA_ligase_A_M"/>
    <property type="match status" value="1"/>
</dbReference>
<evidence type="ECO:0000256" key="6">
    <source>
        <dbReference type="ARBA" id="ARBA00022722"/>
    </source>
</evidence>
<dbReference type="NCBIfam" id="NF004628">
    <property type="entry name" value="PRK05972.1"/>
    <property type="match status" value="1"/>
</dbReference>
<evidence type="ECO:0000256" key="15">
    <source>
        <dbReference type="ARBA" id="ARBA00023172"/>
    </source>
</evidence>
<keyword evidence="24" id="KW-1185">Reference proteome</keyword>
<dbReference type="SUPFAM" id="SSF50249">
    <property type="entry name" value="Nucleic acid-binding proteins"/>
    <property type="match status" value="1"/>
</dbReference>
<dbReference type="Gene3D" id="3.90.920.10">
    <property type="entry name" value="DNA primase, PRIM domain"/>
    <property type="match status" value="1"/>
</dbReference>
<dbReference type="CDD" id="cd07971">
    <property type="entry name" value="OBF_DNA_ligase_LigD"/>
    <property type="match status" value="1"/>
</dbReference>
<evidence type="ECO:0000256" key="11">
    <source>
        <dbReference type="ARBA" id="ARBA00022839"/>
    </source>
</evidence>
<evidence type="ECO:0000256" key="7">
    <source>
        <dbReference type="ARBA" id="ARBA00022723"/>
    </source>
</evidence>
<dbReference type="GO" id="GO:0005524">
    <property type="term" value="F:ATP binding"/>
    <property type="evidence" value="ECO:0007669"/>
    <property type="project" value="UniProtKB-KW"/>
</dbReference>
<keyword evidence="15" id="KW-0233">DNA recombination</keyword>
<evidence type="ECO:0000256" key="2">
    <source>
        <dbReference type="ARBA" id="ARBA00012727"/>
    </source>
</evidence>
<dbReference type="Gene3D" id="3.30.470.30">
    <property type="entry name" value="DNA ligase/mRNA capping enzyme"/>
    <property type="match status" value="1"/>
</dbReference>
<organism evidence="23 24">
    <name type="scientific">Alloacidobacterium dinghuense</name>
    <dbReference type="NCBI Taxonomy" id="2763107"/>
    <lineage>
        <taxon>Bacteria</taxon>
        <taxon>Pseudomonadati</taxon>
        <taxon>Acidobacteriota</taxon>
        <taxon>Terriglobia</taxon>
        <taxon>Terriglobales</taxon>
        <taxon>Acidobacteriaceae</taxon>
        <taxon>Alloacidobacterium</taxon>
    </lineage>
</organism>
<keyword evidence="6" id="KW-0540">Nuclease</keyword>
<dbReference type="PANTHER" id="PTHR42705:SF2">
    <property type="entry name" value="BIFUNCTIONAL NON-HOMOLOGOUS END JOINING PROTEIN LIGD"/>
    <property type="match status" value="1"/>
</dbReference>
<keyword evidence="18" id="KW-0511">Multifunctional enzyme</keyword>
<evidence type="ECO:0000256" key="8">
    <source>
        <dbReference type="ARBA" id="ARBA00022741"/>
    </source>
</evidence>
<dbReference type="InterPro" id="IPR014146">
    <property type="entry name" value="LigD_ligase_dom"/>
</dbReference>